<evidence type="ECO:0000259" key="1">
    <source>
        <dbReference type="Pfam" id="PF00149"/>
    </source>
</evidence>
<evidence type="ECO:0000313" key="2">
    <source>
        <dbReference type="EMBL" id="KAF2685993.1"/>
    </source>
</evidence>
<dbReference type="InterPro" id="IPR051693">
    <property type="entry name" value="UPF0046_metallophosphoest"/>
</dbReference>
<dbReference type="PANTHER" id="PTHR12905:SF16">
    <property type="entry name" value="SER_THR PROTEIN PHOSPHATASE FAMILY PROTEIN (AFU_ORTHOLOGUE AFUA_1G06000)"/>
    <property type="match status" value="1"/>
</dbReference>
<feature type="domain" description="Calcineurin-like phosphoesterase" evidence="1">
    <location>
        <begin position="14"/>
        <end position="210"/>
    </location>
</feature>
<dbReference type="PANTHER" id="PTHR12905">
    <property type="entry name" value="METALLOPHOSPHOESTERASE"/>
    <property type="match status" value="1"/>
</dbReference>
<dbReference type="EMBL" id="MU005577">
    <property type="protein sequence ID" value="KAF2685993.1"/>
    <property type="molecule type" value="Genomic_DNA"/>
</dbReference>
<dbReference type="GO" id="GO:0016787">
    <property type="term" value="F:hydrolase activity"/>
    <property type="evidence" value="ECO:0007669"/>
    <property type="project" value="InterPro"/>
</dbReference>
<organism evidence="2 3">
    <name type="scientific">Lentithecium fluviatile CBS 122367</name>
    <dbReference type="NCBI Taxonomy" id="1168545"/>
    <lineage>
        <taxon>Eukaryota</taxon>
        <taxon>Fungi</taxon>
        <taxon>Dikarya</taxon>
        <taxon>Ascomycota</taxon>
        <taxon>Pezizomycotina</taxon>
        <taxon>Dothideomycetes</taxon>
        <taxon>Pleosporomycetidae</taxon>
        <taxon>Pleosporales</taxon>
        <taxon>Massarineae</taxon>
        <taxon>Lentitheciaceae</taxon>
        <taxon>Lentithecium</taxon>
    </lineage>
</organism>
<evidence type="ECO:0000313" key="3">
    <source>
        <dbReference type="Proteomes" id="UP000799291"/>
    </source>
</evidence>
<dbReference type="CDD" id="cd07379">
    <property type="entry name" value="MPP_239FB"/>
    <property type="match status" value="1"/>
</dbReference>
<accession>A0A6G1J727</accession>
<dbReference type="InterPro" id="IPR004843">
    <property type="entry name" value="Calcineurin-like_PHP"/>
</dbReference>
<dbReference type="SUPFAM" id="SSF56300">
    <property type="entry name" value="Metallo-dependent phosphatases"/>
    <property type="match status" value="1"/>
</dbReference>
<gene>
    <name evidence="2" type="ORF">K458DRAFT_363525</name>
</gene>
<dbReference type="AlphaFoldDB" id="A0A6G1J727"/>
<dbReference type="Proteomes" id="UP000799291">
    <property type="component" value="Unassembled WGS sequence"/>
</dbReference>
<dbReference type="OrthoDB" id="630188at2759"/>
<dbReference type="Gene3D" id="3.60.21.10">
    <property type="match status" value="1"/>
</dbReference>
<dbReference type="InterPro" id="IPR029052">
    <property type="entry name" value="Metallo-depent_PP-like"/>
</dbReference>
<protein>
    <submittedName>
        <fullName evidence="2">Metallo-dependent phosphatase</fullName>
    </submittedName>
</protein>
<keyword evidence="3" id="KW-1185">Reference proteome</keyword>
<name>A0A6G1J727_9PLEO</name>
<sequence length="389" mass="42686">MLSQDIPRQTRRTRIVCISDTHCQTPKLPKGDVLIHAGDLTNQGSYSELKKTVDWLEKADFEAKIVVAGNHDITLDSGFYKEHGSSWRWPQPQDPDACRRLLTQSKSITYLENEAAKIYLNVMNGPRTCFKVYGSPCTPKAWNWAFQYEAEEATNLWDTIPQDTDIVVTHTPPKGHCDAATKDDRSGCGVLLQALHRVRPMLAVFGHIHEARGVERVRWTPSPDNGCLVEEFEVWKDPGVGSNKQSLVSLTTKGGCPPGNGSRLTRQSRILTLSQGEDGCGGQPAAQASGVLQPFTLKSTSRPDGVSQSEAKFRAMLGGAFEYRQEGAASDVGLAKDAPDVEATERKETVMINAAFLGPRLSGTASKVFNKPVVVDVDLPVWCFDTDAE</sequence>
<proteinExistence type="predicted"/>
<reference evidence="2" key="1">
    <citation type="journal article" date="2020" name="Stud. Mycol.">
        <title>101 Dothideomycetes genomes: a test case for predicting lifestyles and emergence of pathogens.</title>
        <authorList>
            <person name="Haridas S."/>
            <person name="Albert R."/>
            <person name="Binder M."/>
            <person name="Bloem J."/>
            <person name="Labutti K."/>
            <person name="Salamov A."/>
            <person name="Andreopoulos B."/>
            <person name="Baker S."/>
            <person name="Barry K."/>
            <person name="Bills G."/>
            <person name="Bluhm B."/>
            <person name="Cannon C."/>
            <person name="Castanera R."/>
            <person name="Culley D."/>
            <person name="Daum C."/>
            <person name="Ezra D."/>
            <person name="Gonzalez J."/>
            <person name="Henrissat B."/>
            <person name="Kuo A."/>
            <person name="Liang C."/>
            <person name="Lipzen A."/>
            <person name="Lutzoni F."/>
            <person name="Magnuson J."/>
            <person name="Mondo S."/>
            <person name="Nolan M."/>
            <person name="Ohm R."/>
            <person name="Pangilinan J."/>
            <person name="Park H.-J."/>
            <person name="Ramirez L."/>
            <person name="Alfaro M."/>
            <person name="Sun H."/>
            <person name="Tritt A."/>
            <person name="Yoshinaga Y."/>
            <person name="Zwiers L.-H."/>
            <person name="Turgeon B."/>
            <person name="Goodwin S."/>
            <person name="Spatafora J."/>
            <person name="Crous P."/>
            <person name="Grigoriev I."/>
        </authorList>
    </citation>
    <scope>NUCLEOTIDE SEQUENCE</scope>
    <source>
        <strain evidence="2">CBS 122367</strain>
    </source>
</reference>
<dbReference type="Pfam" id="PF00149">
    <property type="entry name" value="Metallophos"/>
    <property type="match status" value="1"/>
</dbReference>